<evidence type="ECO:0000313" key="14">
    <source>
        <dbReference type="EMBL" id="GMN57992.1"/>
    </source>
</evidence>
<dbReference type="InterPro" id="IPR036396">
    <property type="entry name" value="Cyt_P450_sf"/>
</dbReference>
<evidence type="ECO:0000256" key="12">
    <source>
        <dbReference type="RuleBase" id="RU000461"/>
    </source>
</evidence>
<dbReference type="InterPro" id="IPR001128">
    <property type="entry name" value="Cyt_P450"/>
</dbReference>
<dbReference type="Gene3D" id="1.10.630.10">
    <property type="entry name" value="Cytochrome P450"/>
    <property type="match status" value="1"/>
</dbReference>
<keyword evidence="10 13" id="KW-0472">Membrane</keyword>
<dbReference type="GO" id="GO:0020037">
    <property type="term" value="F:heme binding"/>
    <property type="evidence" value="ECO:0007669"/>
    <property type="project" value="InterPro"/>
</dbReference>
<name>A0AA88DMD2_FICCA</name>
<keyword evidence="15" id="KW-1185">Reference proteome</keyword>
<dbReference type="SUPFAM" id="SSF48264">
    <property type="entry name" value="Cytochrome P450"/>
    <property type="match status" value="1"/>
</dbReference>
<comment type="similarity">
    <text evidence="2 12">Belongs to the cytochrome P450 family.</text>
</comment>
<dbReference type="GO" id="GO:0005506">
    <property type="term" value="F:iron ion binding"/>
    <property type="evidence" value="ECO:0007669"/>
    <property type="project" value="InterPro"/>
</dbReference>
<evidence type="ECO:0000256" key="11">
    <source>
        <dbReference type="PIRSR" id="PIRSR602401-1"/>
    </source>
</evidence>
<comment type="caution">
    <text evidence="14">The sequence shown here is derived from an EMBL/GenBank/DDBJ whole genome shotgun (WGS) entry which is preliminary data.</text>
</comment>
<proteinExistence type="inferred from homology"/>
<evidence type="ECO:0000256" key="3">
    <source>
        <dbReference type="ARBA" id="ARBA00022617"/>
    </source>
</evidence>
<dbReference type="PROSITE" id="PS00086">
    <property type="entry name" value="CYTOCHROME_P450"/>
    <property type="match status" value="1"/>
</dbReference>
<evidence type="ECO:0000256" key="7">
    <source>
        <dbReference type="ARBA" id="ARBA00023002"/>
    </source>
</evidence>
<gene>
    <name evidence="14" type="ORF">TIFTF001_027090</name>
</gene>
<feature type="transmembrane region" description="Helical" evidence="13">
    <location>
        <begin position="6"/>
        <end position="31"/>
    </location>
</feature>
<reference evidence="14" key="1">
    <citation type="submission" date="2023-07" db="EMBL/GenBank/DDBJ databases">
        <title>draft genome sequence of fig (Ficus carica).</title>
        <authorList>
            <person name="Takahashi T."/>
            <person name="Nishimura K."/>
        </authorList>
    </citation>
    <scope>NUCLEOTIDE SEQUENCE</scope>
</reference>
<evidence type="ECO:0000256" key="6">
    <source>
        <dbReference type="ARBA" id="ARBA00022989"/>
    </source>
</evidence>
<keyword evidence="7 12" id="KW-0560">Oxidoreductase</keyword>
<dbReference type="PRINTS" id="PR00463">
    <property type="entry name" value="EP450I"/>
</dbReference>
<evidence type="ECO:0000256" key="13">
    <source>
        <dbReference type="SAM" id="Phobius"/>
    </source>
</evidence>
<evidence type="ECO:0000256" key="10">
    <source>
        <dbReference type="ARBA" id="ARBA00023136"/>
    </source>
</evidence>
<dbReference type="EMBL" id="BTGU01000074">
    <property type="protein sequence ID" value="GMN57992.1"/>
    <property type="molecule type" value="Genomic_DNA"/>
</dbReference>
<evidence type="ECO:0000256" key="5">
    <source>
        <dbReference type="ARBA" id="ARBA00022723"/>
    </source>
</evidence>
<keyword evidence="9 12" id="KW-0503">Monooxygenase</keyword>
<organism evidence="14 15">
    <name type="scientific">Ficus carica</name>
    <name type="common">Common fig</name>
    <dbReference type="NCBI Taxonomy" id="3494"/>
    <lineage>
        <taxon>Eukaryota</taxon>
        <taxon>Viridiplantae</taxon>
        <taxon>Streptophyta</taxon>
        <taxon>Embryophyta</taxon>
        <taxon>Tracheophyta</taxon>
        <taxon>Spermatophyta</taxon>
        <taxon>Magnoliopsida</taxon>
        <taxon>eudicotyledons</taxon>
        <taxon>Gunneridae</taxon>
        <taxon>Pentapetalae</taxon>
        <taxon>rosids</taxon>
        <taxon>fabids</taxon>
        <taxon>Rosales</taxon>
        <taxon>Moraceae</taxon>
        <taxon>Ficeae</taxon>
        <taxon>Ficus</taxon>
    </lineage>
</organism>
<comment type="cofactor">
    <cofactor evidence="11">
        <name>heme</name>
        <dbReference type="ChEBI" id="CHEBI:30413"/>
    </cofactor>
</comment>
<dbReference type="PANTHER" id="PTHR24282">
    <property type="entry name" value="CYTOCHROME P450 FAMILY MEMBER"/>
    <property type="match status" value="1"/>
</dbReference>
<dbReference type="GO" id="GO:0016020">
    <property type="term" value="C:membrane"/>
    <property type="evidence" value="ECO:0007669"/>
    <property type="project" value="UniProtKB-SubCell"/>
</dbReference>
<comment type="subcellular location">
    <subcellularLocation>
        <location evidence="1">Membrane</location>
        <topology evidence="1">Single-pass membrane protein</topology>
    </subcellularLocation>
</comment>
<evidence type="ECO:0008006" key="16">
    <source>
        <dbReference type="Google" id="ProtNLM"/>
    </source>
</evidence>
<keyword evidence="5 11" id="KW-0479">Metal-binding</keyword>
<sequence>MEAEPVMAVVVVKTVVAFFLGGLVLYFLYLYESMVLKPRRLRSNLQKQGIRGPSPSILLGNIPEIKKIQLEARSRTPPNGNLSDVVSIAHDWPFTVLSHLLQWRNEYGPMFVYGMGNIQFFCITDAEMVKEVSVYTSLNLGRPTYLSKEHGPLLGQGIISSSGPIWAHQKKIIAPEFYLDKVKGMVSLMVDCTTSMLRIWENRLKNEGGVADIKVDEDLRSLSGDIISRACFGSSYSQGEQIFSKLRTLQKLMSNRIIGIPFLRFIPTKNNIDIWRLEKEIHAMILKVVKQRTEVADGKDLLQMILDGAKFYGGVDSPSLGITRDKFIVDNCKNIYFAGHETTAITAAWILMLLAAYPAWQTRVREEVQEICKGGVPDAEMLRSMKVLTMVIQETLRLYPPGVFVSRKALQDIQLKDILVPKGMHVQVPISILHQDTDLWGPDAHQFNPGRFENGVLGACKLPQAFIPFGVGTRICVGQHLAMIELKVILSLILTKFCFALSPTYRHSPAFKLVVQPEHGINLQVERV</sequence>
<dbReference type="InterPro" id="IPR050665">
    <property type="entry name" value="Cytochrome_P450_Monooxygen"/>
</dbReference>
<evidence type="ECO:0000256" key="1">
    <source>
        <dbReference type="ARBA" id="ARBA00004167"/>
    </source>
</evidence>
<dbReference type="GO" id="GO:0004497">
    <property type="term" value="F:monooxygenase activity"/>
    <property type="evidence" value="ECO:0007669"/>
    <property type="project" value="UniProtKB-KW"/>
</dbReference>
<dbReference type="InterPro" id="IPR017972">
    <property type="entry name" value="Cyt_P450_CS"/>
</dbReference>
<evidence type="ECO:0000256" key="2">
    <source>
        <dbReference type="ARBA" id="ARBA00010617"/>
    </source>
</evidence>
<dbReference type="PANTHER" id="PTHR24282:SF26">
    <property type="entry name" value="CYTOCHROME P450"/>
    <property type="match status" value="1"/>
</dbReference>
<keyword evidence="6 13" id="KW-1133">Transmembrane helix</keyword>
<dbReference type="Proteomes" id="UP001187192">
    <property type="component" value="Unassembled WGS sequence"/>
</dbReference>
<accession>A0AA88DMD2</accession>
<protein>
    <recommendedName>
        <fullName evidence="16">Cytochrome P450</fullName>
    </recommendedName>
</protein>
<dbReference type="GO" id="GO:0016705">
    <property type="term" value="F:oxidoreductase activity, acting on paired donors, with incorporation or reduction of molecular oxygen"/>
    <property type="evidence" value="ECO:0007669"/>
    <property type="project" value="InterPro"/>
</dbReference>
<keyword evidence="3 11" id="KW-0349">Heme</keyword>
<evidence type="ECO:0000313" key="15">
    <source>
        <dbReference type="Proteomes" id="UP001187192"/>
    </source>
</evidence>
<keyword evidence="4 13" id="KW-0812">Transmembrane</keyword>
<dbReference type="PRINTS" id="PR00385">
    <property type="entry name" value="P450"/>
</dbReference>
<dbReference type="Pfam" id="PF00067">
    <property type="entry name" value="p450"/>
    <property type="match status" value="1"/>
</dbReference>
<evidence type="ECO:0000256" key="9">
    <source>
        <dbReference type="ARBA" id="ARBA00023033"/>
    </source>
</evidence>
<dbReference type="InterPro" id="IPR002401">
    <property type="entry name" value="Cyt_P450_E_grp-I"/>
</dbReference>
<evidence type="ECO:0000256" key="8">
    <source>
        <dbReference type="ARBA" id="ARBA00023004"/>
    </source>
</evidence>
<keyword evidence="8 11" id="KW-0408">Iron</keyword>
<feature type="binding site" description="axial binding residue" evidence="11">
    <location>
        <position position="476"/>
    </location>
    <ligand>
        <name>heme</name>
        <dbReference type="ChEBI" id="CHEBI:30413"/>
    </ligand>
    <ligandPart>
        <name>Fe</name>
        <dbReference type="ChEBI" id="CHEBI:18248"/>
    </ligandPart>
</feature>
<dbReference type="AlphaFoldDB" id="A0AA88DMD2"/>
<evidence type="ECO:0000256" key="4">
    <source>
        <dbReference type="ARBA" id="ARBA00022692"/>
    </source>
</evidence>